<evidence type="ECO:0000313" key="7">
    <source>
        <dbReference type="Proteomes" id="UP000001963"/>
    </source>
</evidence>
<dbReference type="PANTHER" id="PTHR47547">
    <property type="match status" value="1"/>
</dbReference>
<keyword evidence="4 5" id="KW-0472">Membrane</keyword>
<keyword evidence="3 5" id="KW-1133">Transmembrane helix</keyword>
<gene>
    <name evidence="6" type="ordered locus">GbCGDNIH1_2171</name>
</gene>
<feature type="transmembrane region" description="Helical" evidence="5">
    <location>
        <begin position="30"/>
        <end position="50"/>
    </location>
</feature>
<keyword evidence="7" id="KW-1185">Reference proteome</keyword>
<feature type="transmembrane region" description="Helical" evidence="5">
    <location>
        <begin position="366"/>
        <end position="382"/>
    </location>
</feature>
<feature type="transmembrane region" description="Helical" evidence="5">
    <location>
        <begin position="388"/>
        <end position="410"/>
    </location>
</feature>
<feature type="transmembrane region" description="Helical" evidence="5">
    <location>
        <begin position="511"/>
        <end position="530"/>
    </location>
</feature>
<feature type="transmembrane region" description="Helical" evidence="5">
    <location>
        <begin position="220"/>
        <end position="239"/>
    </location>
</feature>
<dbReference type="STRING" id="391165.GbCGDNIH1_2171"/>
<feature type="transmembrane region" description="Helical" evidence="5">
    <location>
        <begin position="144"/>
        <end position="168"/>
    </location>
</feature>
<dbReference type="Pfam" id="PF13520">
    <property type="entry name" value="AA_permease_2"/>
    <property type="match status" value="1"/>
</dbReference>
<dbReference type="AlphaFoldDB" id="Q0BQ33"/>
<dbReference type="InterPro" id="IPR052962">
    <property type="entry name" value="AA_Transporter_AGT"/>
</dbReference>
<feature type="transmembrane region" description="Helical" evidence="5">
    <location>
        <begin position="180"/>
        <end position="200"/>
    </location>
</feature>
<feature type="transmembrane region" description="Helical" evidence="5">
    <location>
        <begin position="422"/>
        <end position="442"/>
    </location>
</feature>
<dbReference type="GO" id="GO:0016020">
    <property type="term" value="C:membrane"/>
    <property type="evidence" value="ECO:0007669"/>
    <property type="project" value="UniProtKB-SubCell"/>
</dbReference>
<feature type="transmembrane region" description="Helical" evidence="5">
    <location>
        <begin position="260"/>
        <end position="282"/>
    </location>
</feature>
<feature type="transmembrane region" description="Helical" evidence="5">
    <location>
        <begin position="302"/>
        <end position="324"/>
    </location>
</feature>
<feature type="transmembrane region" description="Helical" evidence="5">
    <location>
        <begin position="481"/>
        <end position="499"/>
    </location>
</feature>
<dbReference type="KEGG" id="gbe:GbCGDNIH1_2171"/>
<keyword evidence="2 5" id="KW-0812">Transmembrane</keyword>
<evidence type="ECO:0000256" key="4">
    <source>
        <dbReference type="ARBA" id="ARBA00023136"/>
    </source>
</evidence>
<comment type="subcellular location">
    <subcellularLocation>
        <location evidence="1">Membrane</location>
        <topology evidence="1">Multi-pass membrane protein</topology>
    </subcellularLocation>
</comment>
<dbReference type="HOGENOM" id="CLU_007946_16_0_5"/>
<evidence type="ECO:0000256" key="2">
    <source>
        <dbReference type="ARBA" id="ARBA00022692"/>
    </source>
</evidence>
<sequence>MKLLDLLKRKKGTSLESCYTLMAGQLKRDVGPWALMFTGLGSIIGSGWLFGAARAANLAGPGAIFAWLMGMGIVLLFALLGAELGTMMPESGGMVRYARYSHGSLLGFFTAWANWISIVSVIPIEAEASVQYMSSWPYPWAQHLMVNGELSGFAQLLAAGLVVVYFLLNYWGVKLFARSNSVITVFKIIIPAVTAGALMASSFHPGNVSGATSADGMLPYGLAGVLTAIATSGIIFAFNGFQSPLNLVGEARNPARSVPFAVVGSVLLAGAIYVLLQVAYLGVVDPARIVDGWAHVTFNSPFAQLALALNLNWLALLLYLDAFVSPSGTGITYMASTTRMVHGMQRNGTAPDVLGAVHPIYGIPRGALWFNLGVSFIFLYFFRGWGELAAAISVATVISYVMIPICAMSLRRTASDMKRPVRVPGINVIGHFAFMCASLLLYWARWPLTGYIIVLLVAALPIYFYYQTKNGWTGARDDVRAARWFILYLPVMAALSWAGSDKFGGHDYLPYGWDMAIVAAISLVFSHWGVRSGWRTDALEVAAKEHAAQ</sequence>
<proteinExistence type="predicted"/>
<name>Q0BQ33_GRABC</name>
<dbReference type="GO" id="GO:0022857">
    <property type="term" value="F:transmembrane transporter activity"/>
    <property type="evidence" value="ECO:0007669"/>
    <property type="project" value="InterPro"/>
</dbReference>
<reference evidence="6 7" key="1">
    <citation type="journal article" date="2007" name="J. Bacteriol.">
        <title>Genome sequence analysis of the emerging human pathogenic acetic acid bacterium Granulibacter bethesdensis.</title>
        <authorList>
            <person name="Greenberg D.E."/>
            <person name="Porcella S.F."/>
            <person name="Zelazny A.M."/>
            <person name="Virtaneva K."/>
            <person name="Sturdevant D.E."/>
            <person name="Kupko J.J.III."/>
            <person name="Barbian K.D."/>
            <person name="Babar A."/>
            <person name="Dorward D.W."/>
            <person name="Holland S.M."/>
        </authorList>
    </citation>
    <scope>NUCLEOTIDE SEQUENCE [LARGE SCALE GENOMIC DNA]</scope>
    <source>
        <strain evidence="7">ATCC BAA-1260 / CGDNIH1</strain>
    </source>
</reference>
<feature type="transmembrane region" description="Helical" evidence="5">
    <location>
        <begin position="103"/>
        <end position="124"/>
    </location>
</feature>
<accession>Q0BQ33</accession>
<dbReference type="InterPro" id="IPR002293">
    <property type="entry name" value="AA/rel_permease1"/>
</dbReference>
<protein>
    <submittedName>
        <fullName evidence="6">Amino acid permease</fullName>
    </submittedName>
</protein>
<feature type="transmembrane region" description="Helical" evidence="5">
    <location>
        <begin position="448"/>
        <end position="466"/>
    </location>
</feature>
<dbReference type="PIRSF" id="PIRSF006060">
    <property type="entry name" value="AA_transporter"/>
    <property type="match status" value="1"/>
</dbReference>
<evidence type="ECO:0000256" key="5">
    <source>
        <dbReference type="SAM" id="Phobius"/>
    </source>
</evidence>
<feature type="transmembrane region" description="Helical" evidence="5">
    <location>
        <begin position="62"/>
        <end position="82"/>
    </location>
</feature>
<dbReference type="Proteomes" id="UP000001963">
    <property type="component" value="Chromosome"/>
</dbReference>
<organism evidence="6 7">
    <name type="scientific">Granulibacter bethesdensis (strain ATCC BAA-1260 / CGDNIH1)</name>
    <dbReference type="NCBI Taxonomy" id="391165"/>
    <lineage>
        <taxon>Bacteria</taxon>
        <taxon>Pseudomonadati</taxon>
        <taxon>Pseudomonadota</taxon>
        <taxon>Alphaproteobacteria</taxon>
        <taxon>Acetobacterales</taxon>
        <taxon>Acetobacteraceae</taxon>
        <taxon>Granulibacter</taxon>
    </lineage>
</organism>
<evidence type="ECO:0000256" key="1">
    <source>
        <dbReference type="ARBA" id="ARBA00004141"/>
    </source>
</evidence>
<dbReference type="EMBL" id="CP000394">
    <property type="protein sequence ID" value="ABI63069.1"/>
    <property type="molecule type" value="Genomic_DNA"/>
</dbReference>
<dbReference type="eggNOG" id="COG0531">
    <property type="taxonomic scope" value="Bacteria"/>
</dbReference>
<dbReference type="PANTHER" id="PTHR47547:SF1">
    <property type="entry name" value="ASPARTATE-PROTON SYMPORTER"/>
    <property type="match status" value="1"/>
</dbReference>
<dbReference type="Gene3D" id="1.20.1740.10">
    <property type="entry name" value="Amino acid/polyamine transporter I"/>
    <property type="match status" value="1"/>
</dbReference>
<evidence type="ECO:0000256" key="3">
    <source>
        <dbReference type="ARBA" id="ARBA00022989"/>
    </source>
</evidence>
<evidence type="ECO:0000313" key="6">
    <source>
        <dbReference type="EMBL" id="ABI63069.1"/>
    </source>
</evidence>